<dbReference type="AlphaFoldDB" id="A0A1A2YQ12"/>
<feature type="transmembrane region" description="Helical" evidence="1">
    <location>
        <begin position="98"/>
        <end position="116"/>
    </location>
</feature>
<comment type="caution">
    <text evidence="2">The sequence shown here is derived from an EMBL/GenBank/DDBJ whole genome shotgun (WGS) entry which is preliminary data.</text>
</comment>
<dbReference type="OrthoDB" id="4350592at2"/>
<protein>
    <recommendedName>
        <fullName evidence="4">Integral membrane protein</fullName>
    </recommendedName>
</protein>
<feature type="transmembrane region" description="Helical" evidence="1">
    <location>
        <begin position="75"/>
        <end position="92"/>
    </location>
</feature>
<gene>
    <name evidence="2" type="ORF">A5707_10455</name>
</gene>
<evidence type="ECO:0000313" key="3">
    <source>
        <dbReference type="Proteomes" id="UP000093592"/>
    </source>
</evidence>
<organism evidence="2 3">
    <name type="scientific">Mycobacterium kyorinense</name>
    <dbReference type="NCBI Taxonomy" id="487514"/>
    <lineage>
        <taxon>Bacteria</taxon>
        <taxon>Bacillati</taxon>
        <taxon>Actinomycetota</taxon>
        <taxon>Actinomycetes</taxon>
        <taxon>Mycobacteriales</taxon>
        <taxon>Mycobacteriaceae</taxon>
        <taxon>Mycobacterium</taxon>
    </lineage>
</organism>
<evidence type="ECO:0000313" key="2">
    <source>
        <dbReference type="EMBL" id="OBI40324.1"/>
    </source>
</evidence>
<keyword evidence="1" id="KW-1133">Transmembrane helix</keyword>
<reference evidence="3" key="1">
    <citation type="submission" date="2016-06" db="EMBL/GenBank/DDBJ databases">
        <authorList>
            <person name="Sutton G."/>
            <person name="Brinkac L."/>
            <person name="Sanka R."/>
            <person name="Adams M."/>
            <person name="Lau E."/>
            <person name="Sam S."/>
            <person name="Sreng N."/>
            <person name="Him V."/>
            <person name="Kerleguer A."/>
            <person name="Cheng S."/>
        </authorList>
    </citation>
    <scope>NUCLEOTIDE SEQUENCE [LARGE SCALE GENOMIC DNA]</scope>
    <source>
        <strain evidence="3">E861</strain>
    </source>
</reference>
<evidence type="ECO:0000256" key="1">
    <source>
        <dbReference type="SAM" id="Phobius"/>
    </source>
</evidence>
<proteinExistence type="predicted"/>
<evidence type="ECO:0008006" key="4">
    <source>
        <dbReference type="Google" id="ProtNLM"/>
    </source>
</evidence>
<keyword evidence="1" id="KW-0472">Membrane</keyword>
<dbReference type="EMBL" id="LZKJ01000200">
    <property type="protein sequence ID" value="OBI40324.1"/>
    <property type="molecule type" value="Genomic_DNA"/>
</dbReference>
<dbReference type="RefSeq" id="WP_065016616.1">
    <property type="nucleotide sequence ID" value="NZ_LZKJ01000200.1"/>
</dbReference>
<feature type="transmembrane region" description="Helical" evidence="1">
    <location>
        <begin position="12"/>
        <end position="36"/>
    </location>
</feature>
<keyword evidence="1" id="KW-0812">Transmembrane</keyword>
<accession>A0A1A2YQ12</accession>
<name>A0A1A2YQ12_9MYCO</name>
<dbReference type="Proteomes" id="UP000093592">
    <property type="component" value="Unassembled WGS sequence"/>
</dbReference>
<sequence>MSVPAPTSLRVAGLIVAVQGTAGLVVAAVLLLRGLGGADQRAVNGFGTAVWFVLIGGALLAAGCALLAGKRWGRGPAVFAQLLLLPVAWYLAAGSHRLPAGILLGIVAVTVLALLFSSPVLRWLSDWSA</sequence>
<feature type="transmembrane region" description="Helical" evidence="1">
    <location>
        <begin position="48"/>
        <end position="68"/>
    </location>
</feature>